<name>A0A4Z0MHG6_9BACT</name>
<dbReference type="AlphaFoldDB" id="A0A4Z0MHG6"/>
<keyword evidence="1" id="KW-1133">Transmembrane helix</keyword>
<evidence type="ECO:0000313" key="2">
    <source>
        <dbReference type="EMBL" id="TGD78919.1"/>
    </source>
</evidence>
<gene>
    <name evidence="2" type="ORF">EU557_18275</name>
</gene>
<feature type="transmembrane region" description="Helical" evidence="1">
    <location>
        <begin position="206"/>
        <end position="233"/>
    </location>
</feature>
<sequence length="496" mass="55881">MAATKNDIPYANLNLWWLLALVALAALRLYGLREAALPDYDSVRNWQIVQEVAYGNVHHIFHHGSPGFYLLYAPLAWFTSNYQVFQHVNALLAVAALGMLIRFVGHHLQLSGWQQALLTLFAGTSVLLTFSGRDFTMSSGSLFCFAGLLGAYWGRLQQPSRQTLLQAAAWLMLGLCINYKFILTIPILTVLELWHNDGLLWRRGNLMRVAALVAAPYLVFGAIGVAAGLRWYLWPAFYYKVAFPDAANAAGRSNTLRFDALYYFRYLWNFESPLLGVGVGLLLLKLRKEWPSRRGQLPFLPYLLVWAACLLAGMTLLIKAPRGLLWAYPLFYVLAYAGLRQWLSGGVLAGLIIAAIGFNGYRLQREIYAYTPTRYPQVATWLQAHGGGKVASTVSLGLAPFQPDTVLSVNDERALAALRRWGYRYVLLDSYWRVTGVARFDSLRRLQPVAAWPEPLLTSPLLFLEHSEYTGLGYEETLARQRVAKQDTLQLRLLKL</sequence>
<feature type="transmembrane region" description="Helical" evidence="1">
    <location>
        <begin position="167"/>
        <end position="194"/>
    </location>
</feature>
<keyword evidence="1" id="KW-0472">Membrane</keyword>
<reference evidence="2 3" key="1">
    <citation type="submission" date="2019-04" db="EMBL/GenBank/DDBJ databases">
        <authorList>
            <person name="Feng G."/>
            <person name="Zhang J."/>
            <person name="Zhu H."/>
        </authorList>
    </citation>
    <scope>NUCLEOTIDE SEQUENCE [LARGE SCALE GENOMIC DNA]</scope>
    <source>
        <strain evidence="2 3">JCM 19491</strain>
    </source>
</reference>
<keyword evidence="3" id="KW-1185">Reference proteome</keyword>
<feature type="transmembrane region" description="Helical" evidence="1">
    <location>
        <begin position="15"/>
        <end position="32"/>
    </location>
</feature>
<proteinExistence type="predicted"/>
<feature type="transmembrane region" description="Helical" evidence="1">
    <location>
        <begin position="88"/>
        <end position="105"/>
    </location>
</feature>
<dbReference type="OrthoDB" id="868283at2"/>
<feature type="transmembrane region" description="Helical" evidence="1">
    <location>
        <begin position="330"/>
        <end position="358"/>
    </location>
</feature>
<evidence type="ECO:0008006" key="4">
    <source>
        <dbReference type="Google" id="ProtNLM"/>
    </source>
</evidence>
<evidence type="ECO:0000256" key="1">
    <source>
        <dbReference type="SAM" id="Phobius"/>
    </source>
</evidence>
<accession>A0A4Z0MHG6</accession>
<comment type="caution">
    <text evidence="2">The sequence shown here is derived from an EMBL/GenBank/DDBJ whole genome shotgun (WGS) entry which is preliminary data.</text>
</comment>
<feature type="transmembrane region" description="Helical" evidence="1">
    <location>
        <begin position="137"/>
        <end position="155"/>
    </location>
</feature>
<keyword evidence="1" id="KW-0812">Transmembrane</keyword>
<evidence type="ECO:0000313" key="3">
    <source>
        <dbReference type="Proteomes" id="UP000298284"/>
    </source>
</evidence>
<protein>
    <recommendedName>
        <fullName evidence="4">Glycosyltransferase RgtA/B/C/D-like domain-containing protein</fullName>
    </recommendedName>
</protein>
<feature type="transmembrane region" description="Helical" evidence="1">
    <location>
        <begin position="111"/>
        <end position="130"/>
    </location>
</feature>
<dbReference type="RefSeq" id="WP_135531908.1">
    <property type="nucleotide sequence ID" value="NZ_SRKZ01000005.1"/>
</dbReference>
<feature type="transmembrane region" description="Helical" evidence="1">
    <location>
        <begin position="299"/>
        <end position="318"/>
    </location>
</feature>
<dbReference type="EMBL" id="SRKZ01000005">
    <property type="protein sequence ID" value="TGD78919.1"/>
    <property type="molecule type" value="Genomic_DNA"/>
</dbReference>
<feature type="transmembrane region" description="Helical" evidence="1">
    <location>
        <begin position="266"/>
        <end position="287"/>
    </location>
</feature>
<organism evidence="2 3">
    <name type="scientific">Hymenobacter wooponensis</name>
    <dbReference type="NCBI Taxonomy" id="1525360"/>
    <lineage>
        <taxon>Bacteria</taxon>
        <taxon>Pseudomonadati</taxon>
        <taxon>Bacteroidota</taxon>
        <taxon>Cytophagia</taxon>
        <taxon>Cytophagales</taxon>
        <taxon>Hymenobacteraceae</taxon>
        <taxon>Hymenobacter</taxon>
    </lineage>
</organism>
<dbReference type="Proteomes" id="UP000298284">
    <property type="component" value="Unassembled WGS sequence"/>
</dbReference>